<keyword evidence="1" id="KW-0812">Transmembrane</keyword>
<keyword evidence="3" id="KW-1185">Reference proteome</keyword>
<name>A0A2K2G0H8_9SPHN</name>
<evidence type="ECO:0000313" key="2">
    <source>
        <dbReference type="EMBL" id="PNU04559.1"/>
    </source>
</evidence>
<protein>
    <submittedName>
        <fullName evidence="2">Uncharacterized protein</fullName>
    </submittedName>
</protein>
<evidence type="ECO:0000256" key="1">
    <source>
        <dbReference type="SAM" id="Phobius"/>
    </source>
</evidence>
<sequence length="72" mass="7797">MTAPINHPQMALQIAAWEVVAEAQQLSAMQRHLSDRAARLNRWLLPTLLGAAALLSSVCVIAQIMIHLDAGV</sequence>
<keyword evidence="1" id="KW-0472">Membrane</keyword>
<dbReference type="AlphaFoldDB" id="A0A2K2G0H8"/>
<dbReference type="RefSeq" id="WP_103096098.1">
    <property type="nucleotide sequence ID" value="NZ_LYMM01000033.1"/>
</dbReference>
<keyword evidence="1" id="KW-1133">Transmembrane helix</keyword>
<feature type="transmembrane region" description="Helical" evidence="1">
    <location>
        <begin position="43"/>
        <end position="66"/>
    </location>
</feature>
<gene>
    <name evidence="2" type="ORF">A8V01_19285</name>
</gene>
<reference evidence="2 3" key="1">
    <citation type="submission" date="2016-05" db="EMBL/GenBank/DDBJ databases">
        <title>Complete genome sequence of Novosphingobium guangzhouense SA925(T).</title>
        <authorList>
            <person name="Sha S."/>
        </authorList>
    </citation>
    <scope>NUCLEOTIDE SEQUENCE [LARGE SCALE GENOMIC DNA]</scope>
    <source>
        <strain evidence="2 3">SA925</strain>
    </source>
</reference>
<evidence type="ECO:0000313" key="3">
    <source>
        <dbReference type="Proteomes" id="UP000236327"/>
    </source>
</evidence>
<organism evidence="2 3">
    <name type="scientific">Novosphingobium guangzhouense</name>
    <dbReference type="NCBI Taxonomy" id="1850347"/>
    <lineage>
        <taxon>Bacteria</taxon>
        <taxon>Pseudomonadati</taxon>
        <taxon>Pseudomonadota</taxon>
        <taxon>Alphaproteobacteria</taxon>
        <taxon>Sphingomonadales</taxon>
        <taxon>Sphingomonadaceae</taxon>
        <taxon>Novosphingobium</taxon>
    </lineage>
</organism>
<proteinExistence type="predicted"/>
<dbReference type="EMBL" id="LYMM01000033">
    <property type="protein sequence ID" value="PNU04559.1"/>
    <property type="molecule type" value="Genomic_DNA"/>
</dbReference>
<dbReference type="Proteomes" id="UP000236327">
    <property type="component" value="Unassembled WGS sequence"/>
</dbReference>
<comment type="caution">
    <text evidence="2">The sequence shown here is derived from an EMBL/GenBank/DDBJ whole genome shotgun (WGS) entry which is preliminary data.</text>
</comment>
<accession>A0A2K2G0H8</accession>